<evidence type="ECO:0000313" key="1">
    <source>
        <dbReference type="EMBL" id="MBA0085886.1"/>
    </source>
</evidence>
<proteinExistence type="predicted"/>
<evidence type="ECO:0000313" key="2">
    <source>
        <dbReference type="Proteomes" id="UP000567293"/>
    </source>
</evidence>
<keyword evidence="2" id="KW-1185">Reference proteome</keyword>
<reference evidence="1" key="1">
    <citation type="submission" date="2020-06" db="EMBL/GenBank/DDBJ databases">
        <title>Legume-microbial interactions unlock mineral nutrients during tropical forest succession.</title>
        <authorList>
            <person name="Epihov D.Z."/>
        </authorList>
    </citation>
    <scope>NUCLEOTIDE SEQUENCE [LARGE SCALE GENOMIC DNA]</scope>
    <source>
        <strain evidence="1">Pan2503</strain>
    </source>
</reference>
<dbReference type="Proteomes" id="UP000567293">
    <property type="component" value="Unassembled WGS sequence"/>
</dbReference>
<gene>
    <name evidence="1" type="ORF">HRJ53_12885</name>
</gene>
<accession>A0A7V8NR21</accession>
<dbReference type="EMBL" id="JACDQQ010001254">
    <property type="protein sequence ID" value="MBA0085886.1"/>
    <property type="molecule type" value="Genomic_DNA"/>
</dbReference>
<sequence>MIKLPLGQRGLFVIIEPSNVARMKSGWPLFIREVDVMVAFTPDMQALTEMLLDHKHQMPGPNQEHWHNVRLTPEQLDAALKACQKLPEVLR</sequence>
<comment type="caution">
    <text evidence="1">The sequence shown here is derived from an EMBL/GenBank/DDBJ whole genome shotgun (WGS) entry which is preliminary data.</text>
</comment>
<organism evidence="1 2">
    <name type="scientific">Candidatus Acidiferrum panamense</name>
    <dbReference type="NCBI Taxonomy" id="2741543"/>
    <lineage>
        <taxon>Bacteria</taxon>
        <taxon>Pseudomonadati</taxon>
        <taxon>Acidobacteriota</taxon>
        <taxon>Terriglobia</taxon>
        <taxon>Candidatus Acidiferrales</taxon>
        <taxon>Candidatus Acidiferrum</taxon>
    </lineage>
</organism>
<protein>
    <submittedName>
        <fullName evidence="1">Uncharacterized protein</fullName>
    </submittedName>
</protein>
<dbReference type="AlphaFoldDB" id="A0A7V8NR21"/>
<name>A0A7V8NR21_9BACT</name>